<reference evidence="1 2" key="1">
    <citation type="submission" date="2019-11" db="EMBL/GenBank/DDBJ databases">
        <title>Type strains purchased from KCTC, JCM and DSMZ.</title>
        <authorList>
            <person name="Lu H."/>
        </authorList>
    </citation>
    <scope>NUCLEOTIDE SEQUENCE [LARGE SCALE GENOMIC DNA]</scope>
    <source>
        <strain evidence="1 2">KCTC 22382</strain>
    </source>
</reference>
<proteinExistence type="predicted"/>
<sequence length="359" mass="40549">MMLQARVLRFFLRAVPKKSNPKYYEWETASICIFVTGSDRDAAEAKVRRELEKRHWTLIRIENLDVLIDARVREEGGEVLRAYEEALRGRIFFKAWLDGLGGDGKSRQLLLPARINEDFMDKVIVRAGGERVDTSQLGSGIRNADYLLGRYIFELKDLQEDGMEKGPHQAKLAKIFERYARGESSVSLNPAVLTKSDFLEYLNILGRPIQGHVRSASKQIKETKKFLGREDLFGGLILINTGFGSYPHEMFAEQVERYAKKDTKEFSSVVTVSMWSQTNGFDTVANFKISPEVTTEPEVLALQEAFDACYMSMMTDMVRGGLSTETTNAPPVGAIGFNVGGIDFSWEPPAIPLPWKRED</sequence>
<dbReference type="RefSeq" id="WP_155464998.1">
    <property type="nucleotide sequence ID" value="NZ_WNKY01000018.1"/>
</dbReference>
<dbReference type="EMBL" id="WNKY01000018">
    <property type="protein sequence ID" value="MTV39334.1"/>
    <property type="molecule type" value="Genomic_DNA"/>
</dbReference>
<name>A0A6L6PK35_9BURK</name>
<dbReference type="Proteomes" id="UP000475582">
    <property type="component" value="Unassembled WGS sequence"/>
</dbReference>
<keyword evidence="2" id="KW-1185">Reference proteome</keyword>
<dbReference type="OrthoDB" id="7605041at2"/>
<dbReference type="AlphaFoldDB" id="A0A6L6PK35"/>
<gene>
    <name evidence="1" type="ORF">GM676_17325</name>
</gene>
<evidence type="ECO:0000313" key="1">
    <source>
        <dbReference type="EMBL" id="MTV39334.1"/>
    </source>
</evidence>
<organism evidence="1 2">
    <name type="scientific">Duganella radicis</name>
    <dbReference type="NCBI Taxonomy" id="551988"/>
    <lineage>
        <taxon>Bacteria</taxon>
        <taxon>Pseudomonadati</taxon>
        <taxon>Pseudomonadota</taxon>
        <taxon>Betaproteobacteria</taxon>
        <taxon>Burkholderiales</taxon>
        <taxon>Oxalobacteraceae</taxon>
        <taxon>Telluria group</taxon>
        <taxon>Duganella</taxon>
    </lineage>
</organism>
<evidence type="ECO:0000313" key="2">
    <source>
        <dbReference type="Proteomes" id="UP000475582"/>
    </source>
</evidence>
<comment type="caution">
    <text evidence="1">The sequence shown here is derived from an EMBL/GenBank/DDBJ whole genome shotgun (WGS) entry which is preliminary data.</text>
</comment>
<protein>
    <submittedName>
        <fullName evidence="1">Uncharacterized protein</fullName>
    </submittedName>
</protein>
<accession>A0A6L6PK35</accession>